<dbReference type="PROSITE" id="PS50004">
    <property type="entry name" value="C2"/>
    <property type="match status" value="1"/>
</dbReference>
<dbReference type="EMBL" id="RCHS01003123">
    <property type="protein sequence ID" value="RMX43845.1"/>
    <property type="molecule type" value="Genomic_DNA"/>
</dbReference>
<feature type="domain" description="C2" evidence="9">
    <location>
        <begin position="96"/>
        <end position="214"/>
    </location>
</feature>
<feature type="region of interest" description="Disordered" evidence="8">
    <location>
        <begin position="1"/>
        <end position="60"/>
    </location>
</feature>
<dbReference type="OMA" id="ANIHFRE"/>
<evidence type="ECO:0000256" key="6">
    <source>
        <dbReference type="PROSITE-ProRule" id="PRU00555"/>
    </source>
</evidence>
<keyword evidence="5 6" id="KW-0443">Lipid metabolism</keyword>
<evidence type="ECO:0000313" key="12">
    <source>
        <dbReference type="Proteomes" id="UP000275408"/>
    </source>
</evidence>
<dbReference type="PANTHER" id="PTHR10728:SF40">
    <property type="entry name" value="PATATIN FAMILY PROTEIN"/>
    <property type="match status" value="1"/>
</dbReference>
<comment type="caution">
    <text evidence="11">The sequence shown here is derived from an EMBL/GenBank/DDBJ whole genome shotgun (WGS) entry which is preliminary data.</text>
</comment>
<comment type="catalytic activity">
    <reaction evidence="7">
        <text>a 1,2-diacyl-sn-glycero-3-phosphocholine + H2O = a 1-acyl-sn-glycero-3-phosphocholine + a fatty acid + H(+)</text>
        <dbReference type="Rhea" id="RHEA:15801"/>
        <dbReference type="ChEBI" id="CHEBI:15377"/>
        <dbReference type="ChEBI" id="CHEBI:15378"/>
        <dbReference type="ChEBI" id="CHEBI:28868"/>
        <dbReference type="ChEBI" id="CHEBI:57643"/>
        <dbReference type="ChEBI" id="CHEBI:58168"/>
        <dbReference type="EC" id="3.1.1.4"/>
    </reaction>
</comment>
<gene>
    <name evidence="11" type="ORF">pdam_00017839</name>
</gene>
<evidence type="ECO:0000256" key="4">
    <source>
        <dbReference type="ARBA" id="ARBA00022801"/>
    </source>
</evidence>
<dbReference type="GO" id="GO:0005544">
    <property type="term" value="F:calcium-dependent phospholipid binding"/>
    <property type="evidence" value="ECO:0007669"/>
    <property type="project" value="TreeGrafter"/>
</dbReference>
<evidence type="ECO:0000313" key="11">
    <source>
        <dbReference type="EMBL" id="RMX43845.1"/>
    </source>
</evidence>
<dbReference type="SMART" id="SM00022">
    <property type="entry name" value="PLAc"/>
    <property type="match status" value="1"/>
</dbReference>
<dbReference type="GO" id="GO:0005829">
    <property type="term" value="C:cytosol"/>
    <property type="evidence" value="ECO:0007669"/>
    <property type="project" value="TreeGrafter"/>
</dbReference>
<dbReference type="SMART" id="SM00239">
    <property type="entry name" value="C2"/>
    <property type="match status" value="1"/>
</dbReference>
<evidence type="ECO:0000259" key="10">
    <source>
        <dbReference type="PROSITE" id="PS51210"/>
    </source>
</evidence>
<dbReference type="SUPFAM" id="SSF52151">
    <property type="entry name" value="FabD/lysophospholipase-like"/>
    <property type="match status" value="1"/>
</dbReference>
<keyword evidence="12" id="KW-1185">Reference proteome</keyword>
<feature type="domain" description="PLA2c" evidence="10">
    <location>
        <begin position="230"/>
        <end position="815"/>
    </location>
</feature>
<dbReference type="PANTHER" id="PTHR10728">
    <property type="entry name" value="CYTOSOLIC PHOSPHOLIPASE A2"/>
    <property type="match status" value="1"/>
</dbReference>
<keyword evidence="7" id="KW-0106">Calcium</keyword>
<accession>A0A3M6TR05</accession>
<sequence length="815" mass="94351">MGSRPSKVRKSSITSVNPSSRSDKEQCGEVNRNGTVNHQNHDRHLTSQDSTTPERQTAHPKIQLNQLACRGERKPHSLDVNNTQTNVGPQRDFGKRPKRRFVQATYRSCLRLTIRVLRGRNITVGGLEGMIDTPDPYVKLFIPTSPNGKRRTKVQRNTFNPEWDEMFQFFLDPDKMNLLQITLMDCDIFHDDLVEKETFDLRTLKVDETYEKTFTFRKVSEVDVEMRVENCTASEDMRYSMELCQEEEEFLSKRKQFVFDSMKTFLGERGPKTIDEVPTVAVLGSGGGFRAMVSLSGVFCALKDMGVLDCAMYAAGLSGSAWYLSTLYSHPEWPYVHPRVIRKTLQENVNDNWMWLLITPSWMYRHLKIIIKKKRQGQPVSFTDFFGYLVGETILKDRDDIPKLSQQRKKIKDATVPFPLYTCVHVKKDVSAKEYCEWLEFSPFEIGIARYGTYMRTERFGSKFFCGKLVTPYPEPPLHYLQGLWGSAFTILLQRVLTEGRIPDDTIADMSNRGDLREELREMIDCQDGRDDVDSDSDNEEDDEDDDVDGVMLENNNSDEIKEKDKEGKGFFGRFFEVLVDKLAVFRTRTGRAGLVHNFLRGLQILAAPILSEGDDDEDVTADAADELALNSRHIYLVDSGLVFNSPFPPLLRPQRKVDVFISFDFSIRKRDVEFPFEELLLAEKWAREHNMKFPPITAELQYRKHGIKEFYIFRDPNDPTCPILIHFLLANKTFKEESRPGIFRCTEEEIDYANFSLFEGRHNPYSTFNFHYREKEFSRLADLNEFNTLLGEQTIKDVLADCVKRRRQQTVESS</sequence>
<protein>
    <recommendedName>
        <fullName evidence="2 7">Phospholipase A2</fullName>
        <ecNumber evidence="2 7">3.1.1.4</ecNumber>
    </recommendedName>
</protein>
<feature type="compositionally biased region" description="Polar residues" evidence="8">
    <location>
        <begin position="11"/>
        <end position="20"/>
    </location>
</feature>
<evidence type="ECO:0000256" key="1">
    <source>
        <dbReference type="ARBA" id="ARBA00004496"/>
    </source>
</evidence>
<dbReference type="EC" id="3.1.1.4" evidence="2 7"/>
<evidence type="ECO:0000256" key="7">
    <source>
        <dbReference type="RuleBase" id="RU362102"/>
    </source>
</evidence>
<feature type="region of interest" description="Disordered" evidence="8">
    <location>
        <begin position="75"/>
        <end position="95"/>
    </location>
</feature>
<feature type="compositionally biased region" description="Acidic residues" evidence="8">
    <location>
        <begin position="533"/>
        <end position="549"/>
    </location>
</feature>
<keyword evidence="7" id="KW-0479">Metal-binding</keyword>
<dbReference type="Pfam" id="PF00168">
    <property type="entry name" value="C2"/>
    <property type="match status" value="1"/>
</dbReference>
<evidence type="ECO:0000256" key="2">
    <source>
        <dbReference type="ARBA" id="ARBA00013278"/>
    </source>
</evidence>
<dbReference type="Gene3D" id="2.60.40.150">
    <property type="entry name" value="C2 domain"/>
    <property type="match status" value="1"/>
</dbReference>
<dbReference type="GO" id="GO:0046475">
    <property type="term" value="P:glycerophospholipid catabolic process"/>
    <property type="evidence" value="ECO:0007669"/>
    <property type="project" value="TreeGrafter"/>
</dbReference>
<evidence type="ECO:0000256" key="5">
    <source>
        <dbReference type="ARBA" id="ARBA00023098"/>
    </source>
</evidence>
<dbReference type="PROSITE" id="PS51210">
    <property type="entry name" value="PLA2C"/>
    <property type="match status" value="1"/>
</dbReference>
<dbReference type="InterPro" id="IPR002642">
    <property type="entry name" value="LysoPLipase_cat_dom"/>
</dbReference>
<dbReference type="InterPro" id="IPR016035">
    <property type="entry name" value="Acyl_Trfase/lysoPLipase"/>
</dbReference>
<comment type="domain">
    <text evidence="7">The N-terminal C2 domain associates with lipid membranes upon calcium binding.</text>
</comment>
<dbReference type="Proteomes" id="UP000275408">
    <property type="component" value="Unassembled WGS sequence"/>
</dbReference>
<evidence type="ECO:0000259" key="9">
    <source>
        <dbReference type="PROSITE" id="PS50004"/>
    </source>
</evidence>
<dbReference type="AlphaFoldDB" id="A0A3M6TR05"/>
<keyword evidence="4 6" id="KW-0378">Hydrolase</keyword>
<feature type="region of interest" description="Disordered" evidence="8">
    <location>
        <begin position="527"/>
        <end position="552"/>
    </location>
</feature>
<name>A0A3M6TR05_POCDA</name>
<evidence type="ECO:0000256" key="8">
    <source>
        <dbReference type="SAM" id="MobiDB-lite"/>
    </source>
</evidence>
<feature type="compositionally biased region" description="Basic residues" evidence="8">
    <location>
        <begin position="1"/>
        <end position="10"/>
    </location>
</feature>
<dbReference type="GO" id="GO:0047498">
    <property type="term" value="F:calcium-dependent phospholipase A2 activity"/>
    <property type="evidence" value="ECO:0007669"/>
    <property type="project" value="TreeGrafter"/>
</dbReference>
<dbReference type="GO" id="GO:0005509">
    <property type="term" value="F:calcium ion binding"/>
    <property type="evidence" value="ECO:0007669"/>
    <property type="project" value="TreeGrafter"/>
</dbReference>
<feature type="compositionally biased region" description="Polar residues" evidence="8">
    <location>
        <begin position="79"/>
        <end position="88"/>
    </location>
</feature>
<dbReference type="SUPFAM" id="SSF49562">
    <property type="entry name" value="C2 domain (Calcium/lipid-binding domain, CaLB)"/>
    <property type="match status" value="1"/>
</dbReference>
<comment type="subcellular location">
    <subcellularLocation>
        <location evidence="1">Cytoplasm</location>
    </subcellularLocation>
</comment>
<evidence type="ECO:0000256" key="3">
    <source>
        <dbReference type="ARBA" id="ARBA00022490"/>
    </source>
</evidence>
<organism evidence="11 12">
    <name type="scientific">Pocillopora damicornis</name>
    <name type="common">Cauliflower coral</name>
    <name type="synonym">Millepora damicornis</name>
    <dbReference type="NCBI Taxonomy" id="46731"/>
    <lineage>
        <taxon>Eukaryota</taxon>
        <taxon>Metazoa</taxon>
        <taxon>Cnidaria</taxon>
        <taxon>Anthozoa</taxon>
        <taxon>Hexacorallia</taxon>
        <taxon>Scleractinia</taxon>
        <taxon>Astrocoeniina</taxon>
        <taxon>Pocilloporidae</taxon>
        <taxon>Pocillopora</taxon>
    </lineage>
</organism>
<dbReference type="Pfam" id="PF01735">
    <property type="entry name" value="PLA2_B"/>
    <property type="match status" value="2"/>
</dbReference>
<dbReference type="InterPro" id="IPR035892">
    <property type="entry name" value="C2_domain_sf"/>
</dbReference>
<dbReference type="OrthoDB" id="5966938at2759"/>
<dbReference type="Gene3D" id="3.40.1090.10">
    <property type="entry name" value="Cytosolic phospholipase A2 catalytic domain"/>
    <property type="match status" value="1"/>
</dbReference>
<dbReference type="STRING" id="46731.A0A3M6TR05"/>
<keyword evidence="3 7" id="KW-0963">Cytoplasm</keyword>
<reference evidence="11 12" key="1">
    <citation type="journal article" date="2018" name="Sci. Rep.">
        <title>Comparative analysis of the Pocillopora damicornis genome highlights role of immune system in coral evolution.</title>
        <authorList>
            <person name="Cunning R."/>
            <person name="Bay R.A."/>
            <person name="Gillette P."/>
            <person name="Baker A.C."/>
            <person name="Traylor-Knowles N."/>
        </authorList>
    </citation>
    <scope>NUCLEOTIDE SEQUENCE [LARGE SCALE GENOMIC DNA]</scope>
    <source>
        <strain evidence="11">RSMAS</strain>
        <tissue evidence="11">Whole animal</tissue>
    </source>
</reference>
<proteinExistence type="predicted"/>
<dbReference type="InterPro" id="IPR000008">
    <property type="entry name" value="C2_dom"/>
</dbReference>
<keyword evidence="6 7" id="KW-0442">Lipid degradation</keyword>